<proteinExistence type="predicted"/>
<evidence type="ECO:0008006" key="4">
    <source>
        <dbReference type="Google" id="ProtNLM"/>
    </source>
</evidence>
<reference evidence="3" key="1">
    <citation type="submission" date="2015-06" db="EMBL/GenBank/DDBJ databases">
        <title>Expansion of signal transduction pathways in fungi by whole-genome duplication.</title>
        <authorList>
            <consortium name="DOE Joint Genome Institute"/>
            <person name="Corrochano L.M."/>
            <person name="Kuo A."/>
            <person name="Marcet-Houben M."/>
            <person name="Polaino S."/>
            <person name="Salamov A."/>
            <person name="Villalobos J.M."/>
            <person name="Alvarez M.I."/>
            <person name="Avalos J."/>
            <person name="Benito E.P."/>
            <person name="Benoit I."/>
            <person name="Burger G."/>
            <person name="Camino L.P."/>
            <person name="Canovas D."/>
            <person name="Cerda-Olmedo E."/>
            <person name="Cheng J.-F."/>
            <person name="Dominguez A."/>
            <person name="Elias M."/>
            <person name="Eslava A.P."/>
            <person name="Glaser F."/>
            <person name="Grimwood J."/>
            <person name="Gutierrez G."/>
            <person name="Heitman J."/>
            <person name="Henrissat B."/>
            <person name="Iturriaga E.A."/>
            <person name="Lang B.F."/>
            <person name="Lavin J.L."/>
            <person name="Lee S."/>
            <person name="Li W."/>
            <person name="Lindquist E."/>
            <person name="Lopez-Garcia S."/>
            <person name="Luque E.M."/>
            <person name="Marcos A.T."/>
            <person name="Martin J."/>
            <person name="McCluskey K."/>
            <person name="Medina H.R."/>
            <person name="Miralles-Duran A."/>
            <person name="Miyazaki A."/>
            <person name="Munoz-Torres E."/>
            <person name="Oguiza J.A."/>
            <person name="Ohm R."/>
            <person name="Olmedo M."/>
            <person name="Orejas M."/>
            <person name="Ortiz-Castellanos L."/>
            <person name="Pisabarro A.G."/>
            <person name="Rodriguez-Romero J."/>
            <person name="Ruiz-Herrera J."/>
            <person name="Ruiz-Vazquez R."/>
            <person name="Sanz C."/>
            <person name="Schackwitz W."/>
            <person name="Schmutz J."/>
            <person name="Shahriari M."/>
            <person name="Shelest E."/>
            <person name="Silva-Franco F."/>
            <person name="Soanes D."/>
            <person name="Syed K."/>
            <person name="Tagua V.G."/>
            <person name="Talbot N.J."/>
            <person name="Thon M."/>
            <person name="De vries R.P."/>
            <person name="Wiebenga A."/>
            <person name="Yadav J.S."/>
            <person name="Braun E.L."/>
            <person name="Baker S."/>
            <person name="Garre V."/>
            <person name="Horwitz B."/>
            <person name="Torres-Martinez S."/>
            <person name="Idnurm A."/>
            <person name="Herrera-Estrella A."/>
            <person name="Gabaldon T."/>
            <person name="Grigoriev I.V."/>
        </authorList>
    </citation>
    <scope>NUCLEOTIDE SEQUENCE [LARGE SCALE GENOMIC DNA]</scope>
    <source>
        <strain evidence="3">NRRL 1555(-)</strain>
    </source>
</reference>
<keyword evidence="1" id="KW-0812">Transmembrane</keyword>
<dbReference type="AlphaFoldDB" id="A0A162NEC7"/>
<evidence type="ECO:0000313" key="3">
    <source>
        <dbReference type="Proteomes" id="UP000077315"/>
    </source>
</evidence>
<evidence type="ECO:0000256" key="1">
    <source>
        <dbReference type="SAM" id="Phobius"/>
    </source>
</evidence>
<dbReference type="Proteomes" id="UP000077315">
    <property type="component" value="Unassembled WGS sequence"/>
</dbReference>
<keyword evidence="1" id="KW-0472">Membrane</keyword>
<organism evidence="2 3">
    <name type="scientific">Phycomyces blakesleeanus (strain ATCC 8743b / DSM 1359 / FGSC 10004 / NBRC 33097 / NRRL 1555)</name>
    <dbReference type="NCBI Taxonomy" id="763407"/>
    <lineage>
        <taxon>Eukaryota</taxon>
        <taxon>Fungi</taxon>
        <taxon>Fungi incertae sedis</taxon>
        <taxon>Mucoromycota</taxon>
        <taxon>Mucoromycotina</taxon>
        <taxon>Mucoromycetes</taxon>
        <taxon>Mucorales</taxon>
        <taxon>Phycomycetaceae</taxon>
        <taxon>Phycomyces</taxon>
    </lineage>
</organism>
<accession>A0A162NEC7</accession>
<dbReference type="InParanoid" id="A0A162NEC7"/>
<protein>
    <recommendedName>
        <fullName evidence="4">FAR1 domain-containing protein</fullName>
    </recommendedName>
</protein>
<dbReference type="GeneID" id="29002014"/>
<keyword evidence="1" id="KW-1133">Transmembrane helix</keyword>
<keyword evidence="3" id="KW-1185">Reference proteome</keyword>
<evidence type="ECO:0000313" key="2">
    <source>
        <dbReference type="EMBL" id="OAD68774.1"/>
    </source>
</evidence>
<sequence>MSNINNTNNTNDLVIVSETSSKKYNTALTEFNSIFLVGRQFSSTVAVREAVKTYGATHNIAFSTMFSSETCIKIICKHAGKYRDTHKAAKIALETSTSKESPLPGWERKHVKDTQKHGCQCFVYASKKKDGRVAVHLCEAQHNHPIEEDRKAYAMHQKLLPEDMALVTRHLENNDDVSIIFNSLKIYGYTNVVCQDIENIKQHFGKDYEGKEMFGFIITLQDLDFYIHYTVDNTDDKRINMVFFVHKNAIALQEKKWGFSWGFSWRFGLGLSCLLMLAFIHIPLYLPICYTLILIGSKRIEKGFYWYE</sequence>
<dbReference type="PANTHER" id="PTHR47718">
    <property type="entry name" value="OS01G0519700 PROTEIN"/>
    <property type="match status" value="1"/>
</dbReference>
<feature type="transmembrane region" description="Helical" evidence="1">
    <location>
        <begin position="274"/>
        <end position="295"/>
    </location>
</feature>
<dbReference type="EMBL" id="KV440994">
    <property type="protein sequence ID" value="OAD68774.1"/>
    <property type="molecule type" value="Genomic_DNA"/>
</dbReference>
<dbReference type="VEuPathDB" id="FungiDB:PHYBLDRAFT_63318"/>
<dbReference type="RefSeq" id="XP_018286814.1">
    <property type="nucleotide sequence ID" value="XM_018441108.1"/>
</dbReference>
<gene>
    <name evidence="2" type="ORF">PHYBLDRAFT_63318</name>
</gene>
<name>A0A162NEC7_PHYB8</name>